<evidence type="ECO:0000256" key="1">
    <source>
        <dbReference type="SAM" id="MobiDB-lite"/>
    </source>
</evidence>
<protein>
    <submittedName>
        <fullName evidence="2">Uncharacterized protein</fullName>
    </submittedName>
</protein>
<feature type="compositionally biased region" description="Low complexity" evidence="1">
    <location>
        <begin position="1708"/>
        <end position="1734"/>
    </location>
</feature>
<dbReference type="InterPro" id="IPR016024">
    <property type="entry name" value="ARM-type_fold"/>
</dbReference>
<reference evidence="3" key="1">
    <citation type="journal article" date="2013" name="Genome Announc.">
        <title>Genome sequence of the basidiomycetous yeast Pseudozyma antarctica T-34, a producer of the glycolipid biosurfactants mannosylerythritol lipids.</title>
        <authorList>
            <person name="Morita T."/>
            <person name="Koike H."/>
            <person name="Koyama Y."/>
            <person name="Hagiwara H."/>
            <person name="Ito E."/>
            <person name="Fukuoka T."/>
            <person name="Imura T."/>
            <person name="Machida M."/>
            <person name="Kitamoto D."/>
        </authorList>
    </citation>
    <scope>NUCLEOTIDE SEQUENCE [LARGE SCALE GENOMIC DNA]</scope>
    <source>
        <strain evidence="3">T-34</strain>
    </source>
</reference>
<dbReference type="Proteomes" id="UP000011976">
    <property type="component" value="Unassembled WGS sequence"/>
</dbReference>
<evidence type="ECO:0000313" key="3">
    <source>
        <dbReference type="Proteomes" id="UP000011976"/>
    </source>
</evidence>
<gene>
    <name evidence="2" type="ORF">PANT_19c00003</name>
</gene>
<evidence type="ECO:0000313" key="2">
    <source>
        <dbReference type="EMBL" id="GAC75892.1"/>
    </source>
</evidence>
<name>M9MH92_PSEA3</name>
<dbReference type="SUPFAM" id="SSF48371">
    <property type="entry name" value="ARM repeat"/>
    <property type="match status" value="1"/>
</dbReference>
<feature type="region of interest" description="Disordered" evidence="1">
    <location>
        <begin position="1702"/>
        <end position="1798"/>
    </location>
</feature>
<organism evidence="2 3">
    <name type="scientific">Pseudozyma antarctica (strain T-34)</name>
    <name type="common">Yeast</name>
    <name type="synonym">Candida antarctica</name>
    <dbReference type="NCBI Taxonomy" id="1151754"/>
    <lineage>
        <taxon>Eukaryota</taxon>
        <taxon>Fungi</taxon>
        <taxon>Dikarya</taxon>
        <taxon>Basidiomycota</taxon>
        <taxon>Ustilaginomycotina</taxon>
        <taxon>Ustilaginomycetes</taxon>
        <taxon>Ustilaginales</taxon>
        <taxon>Ustilaginaceae</taxon>
        <taxon>Moesziomyces</taxon>
    </lineage>
</organism>
<dbReference type="EMBL" id="DF196785">
    <property type="protein sequence ID" value="GAC75892.1"/>
    <property type="molecule type" value="Genomic_DNA"/>
</dbReference>
<accession>M9MH92</accession>
<dbReference type="STRING" id="1151754.M9MH92"/>
<sequence length="1829" mass="203514">MTVSEAPVRLDVQLLSRASNADVVEYLRDQLRMHPEPAVRRSVLHLITIDAVPPTISRIWLETAREPDTLREALHQSHSAWLRSEAIRRLASILRGSHWRATWDALGSTEGIAQLLSRFSVYHIRQATKAIGRNVKGIDAHHKAQKRQAVSELLLHLVPSLRSPSYQASVQAESFPEKRDLIKAYADLLPACTPELVHRVLFDAAHVVPLHGPQVTLLREHHQVFLDRASQPGSNIFESNWADHASHRLEVVYAVVFPAAGQHDFASVTPFLARALSSLVKQPPTSSSSLRRVRQKYADPLSNLLHRLVTCLHWSLRDRRAAFDLILDILEKHSSDHYSVRNALWKQAAQLWIESAELFQPVLLRTLDMASRSPSYLSFSQLQASVPSHKRWELLKLIQSTDAACPIDLDQDAGLKELLTHRNARRWPFSIFQALPSHQALNLLERLGAHLPRDQVVSMGGSSGISILNFGSASGFIDFDMARLELDPSIDVQERSKCANDAIEECKRKIANGSDPDDRETLARQALSWATCSRSYEIYTDIVVWMRRFVRDVHVARSLFTPWSVHTKEAISLLSGIPQRPDASLTADVLRHDIAQANRAIWEWFEIVRAAAPEPSFKASDLSGASSIIRPVIIERMRRLERLQARLALDADQVSALVWDDTVSLLIRIEEMCIDPAFRRLELYDIAGPLAKHADGYARSSPGIHVRSIAGLSFVEKLHAARDALWKSHRISFNPSVASLPRGVPQGLPLHVAPAMWNLDNVLPQAAASPLVQTARSIVFADPQTVMQPLPDDEETLDAIGEYHEDWSFALLLLLKAEKGQAAKLRLMREAWLHATRKLADPRLSRVEAETWWLTEVFEPAARQKMFPNPRKFAQRAPALQLPDAPAPDAVTWAPTALLLQAPKRSQKAPLTVLDTMIGQDVLDGLQDGSLCRSASAPGKRSWNRSDALEKRRQAVQALKAGIVAPDRRSQPRETVRSFVEAHAALRLLLLDHNCPDGDTLELPFPSQSEVRYPQLVLSEASLKAPESKLDLDQDVRQWLRPLLSTVSPTLLRLLAERALAARADGRLPKTSRLALDLVVCLQAGDRPGEALPLVLKIVLENRDDSSWHRILFSKGFLERLCAQDARDAVQGLAREILARTGVPSTQPNASGPSIKVSTVKLLAQAMEGAEYVAPSDAIDILMQLLDRAKHADIRHAALEALLASVCGRASTSDAASTALRGGLQRLVPILAALDETRPEESALPWADGALPHICEGPATARKDVVGMRQLPRTWELVMNALSTYKAWAAVLMQTVVVPAIEQSIELHRRWLDRFLREHDASIESVALPVPPVKVQILKRLVREHAYLTPDWMVQLYCDHLRAIVCPTARVREINRALKERQDNAARHWLAVYETPAVSSSSHDWQLGSLPFLSPFVKSLVEGAPEDVDVVEMVRSHADSIDAASRVVLEAVEIVLEAKRVDLAALRYMLQALAPPPRESAPKAVAQMRAWTQCVRPVLARIVERIDALRTPAWQRNPARRPSRLPSTLMEYRLWLLPYPSCDEAVAAWEVAQQCREFGRALVEHIEALVAQAVPCNEEMERLHQAAMGCAAKQRGLIATAVGGWHGQRGLDATSQMLVRSHGIDLAAKLVFVAELPDDSEAWLVELKSMVEGWQQSDVEWIRERAQRLAVPDLYFVEFADAAIGDVPAACEVGVEVEDAEEAEWQEAGEATHSRSSSLTSLTSLTSSSPSIVSIPPPTSPSRNSRPAPPPRSPPNITDREVIIISSSPSPPPLRNSTPERESSCSSDESSDGPRHLGFTMLEANRRRMNLKKKSHFQDARWFEASRSD</sequence>
<dbReference type="OrthoDB" id="2549237at2759"/>
<proteinExistence type="predicted"/>